<comment type="caution">
    <text evidence="4">The sequence shown here is derived from an EMBL/GenBank/DDBJ whole genome shotgun (WGS) entry which is preliminary data.</text>
</comment>
<dbReference type="Gene3D" id="1.10.1540.10">
    <property type="entry name" value="BEACH domain"/>
    <property type="match status" value="1"/>
</dbReference>
<evidence type="ECO:0000259" key="3">
    <source>
        <dbReference type="PROSITE" id="PS50197"/>
    </source>
</evidence>
<keyword evidence="1" id="KW-0853">WD repeat</keyword>
<dbReference type="SMART" id="SM00320">
    <property type="entry name" value="WD40"/>
    <property type="match status" value="4"/>
</dbReference>
<keyword evidence="5" id="KW-1185">Reference proteome</keyword>
<dbReference type="PROSITE" id="PS50294">
    <property type="entry name" value="WD_REPEATS_REGION"/>
    <property type="match status" value="1"/>
</dbReference>
<feature type="repeat" description="WD" evidence="1">
    <location>
        <begin position="1697"/>
        <end position="1738"/>
    </location>
</feature>
<dbReference type="InterPro" id="IPR000409">
    <property type="entry name" value="BEACH_dom"/>
</dbReference>
<reference evidence="4" key="1">
    <citation type="submission" date="2022-07" db="EMBL/GenBank/DDBJ databases">
        <title>Phylogenomic reconstructions and comparative analyses of Kickxellomycotina fungi.</title>
        <authorList>
            <person name="Reynolds N.K."/>
            <person name="Stajich J.E."/>
            <person name="Barry K."/>
            <person name="Grigoriev I.V."/>
            <person name="Crous P."/>
            <person name="Smith M.E."/>
        </authorList>
    </citation>
    <scope>NUCLEOTIDE SEQUENCE</scope>
    <source>
        <strain evidence="4">RSA 567</strain>
    </source>
</reference>
<feature type="compositionally biased region" description="Polar residues" evidence="2">
    <location>
        <begin position="1391"/>
        <end position="1402"/>
    </location>
</feature>
<dbReference type="PANTHER" id="PTHR46866">
    <property type="entry name" value="GH12955P"/>
    <property type="match status" value="1"/>
</dbReference>
<evidence type="ECO:0000256" key="2">
    <source>
        <dbReference type="SAM" id="MobiDB-lite"/>
    </source>
</evidence>
<dbReference type="InterPro" id="IPR001680">
    <property type="entry name" value="WD40_rpt"/>
</dbReference>
<dbReference type="Gene3D" id="2.130.10.10">
    <property type="entry name" value="YVTN repeat-like/Quinoprotein amine dehydrogenase"/>
    <property type="match status" value="2"/>
</dbReference>
<organism evidence="4 5">
    <name type="scientific">Dimargaris verticillata</name>
    <dbReference type="NCBI Taxonomy" id="2761393"/>
    <lineage>
        <taxon>Eukaryota</taxon>
        <taxon>Fungi</taxon>
        <taxon>Fungi incertae sedis</taxon>
        <taxon>Zoopagomycota</taxon>
        <taxon>Kickxellomycotina</taxon>
        <taxon>Dimargaritomycetes</taxon>
        <taxon>Dimargaritales</taxon>
        <taxon>Dimargaritaceae</taxon>
        <taxon>Dimargaris</taxon>
    </lineage>
</organism>
<dbReference type="EMBL" id="JANBQB010000421">
    <property type="protein sequence ID" value="KAJ1976544.1"/>
    <property type="molecule type" value="Genomic_DNA"/>
</dbReference>
<dbReference type="SUPFAM" id="SSF81837">
    <property type="entry name" value="BEACH domain"/>
    <property type="match status" value="1"/>
</dbReference>
<name>A0A9W8B3K4_9FUNG</name>
<gene>
    <name evidence="4" type="ORF">H4R34_003941</name>
</gene>
<feature type="compositionally biased region" description="Polar residues" evidence="2">
    <location>
        <begin position="1422"/>
        <end position="1434"/>
    </location>
</feature>
<proteinExistence type="predicted"/>
<dbReference type="OrthoDB" id="26681at2759"/>
<feature type="region of interest" description="Disordered" evidence="2">
    <location>
        <begin position="679"/>
        <end position="709"/>
    </location>
</feature>
<dbReference type="PROSITE" id="PS50197">
    <property type="entry name" value="BEACH"/>
    <property type="match status" value="1"/>
</dbReference>
<feature type="domain" description="BEACH" evidence="3">
    <location>
        <begin position="345"/>
        <end position="606"/>
    </location>
</feature>
<sequence>MDTSIAQLVESELGIDVAYTCRALHPDTQPTSVCAIVEQSWLKALLQGPPALVTPPLHPTKIPLPPSPHDSASVTSLAAPNNPPAPAAHGSSASTFTVPQFNWSYAPGNPPGLTEAKKRTRVVFTAMEITIIRKPSSFDAPDFSLPTSSPPLLPQSLGPPSHVKDFLNEIAGADISYTRITQRDLLNTNDSQNPFQVLLTRVFKGRPLYRIIDTSCQLSAQLKLEVVRPPSTQNGDSDATVHDPESANLGIPQCILESSTAYYFLQTHTSISLTDLLNFSSPFLASGSRRTFILYQIARALEFLHACGLAHGRLTASAVWVDEHSWAHLNGMVLPPWLASDNNGMTLPVEPDPPNPVTQWVAGGLSNYQYLMLLNHRAGRRLGDPNFYPILPWVTDFTGNSVAHRWRDLTKTKFRMNKGDEQLDFTFEGPTPHHITDILSDITYYVYMARRTPVPVLCHFVRSNYEPNEYPRSMARLYQWTPDECIPEFFTNPDLFRSIHPDMPDLQLPAWASSPEDFIAKHAAALEHQHVSRHLHHWIDLTFGYKLTGESAIRAKNVALPLTKDYKDFRKHGVKQIFFEPHPCRLDPALGRTSAPFEMQSVEEERTRSRFTSSHSLGLNEQYFNSTVPEPSPVADISLAESAVIAPMTVATDTLEADEPRPPVPRLLERKPTRTSITQAHAKGGGETGKQKLAKGANLSLPETSSGSRALTSDAKSLATIMDNSEPILFGNQVSAPAFVADIDHLEQVAQFEAAYFAARRSQANTQSSSPSARLQGLAHATMSRLQAQDVADFGHLIQTLLPESRLRQCTPTDPYQGSLPDMLNAQWYARPTMAQVRAEIESPLAPLVPGGGLPMSPWVPVVYQFLAELKYNTTVATSAALITYTLRKLTPAVESLEAEGLALVIPVIVDLLATPSTRDQTVRYLPHITKWLSQDQCKQAFLRLFLSWFEHPSHSTIAIMAVPSTVQFLVRSFGTVTFIQQVLGCYLDLFHNTEIIQYDALEALLLDPPFLAQWENQPLLPIPWHTEDPDDDAVPSALLSAHEAIYSALSQIGQALGPVLASKHIVKQLLNVVVKLPEAAPIVARVFESLHTLFGRTFTLAQFTRLMVFIDGTLDRAKSTTLAPLPGLVMLVQALGTILPLDKVLVEFHAGLKVTLSRLLQHISDQKSSASAVQWFTAHRIVYFALQLSPHLDETSWESDVEPLIQHYFDLFVHLYHAEVLDQTGTLAFDQVVWSFCTICRVWGHDRAQAAFLQLPQIEGIVQHVFEHSASLSSMLDTKTRRLNMEIEDMDSTSRPASPTERPTLTLNSLAAMLVNKPLKRSFSLNDKLFLTKLGQSLSPFPSSHKASATNSRDVATAGSEPQGPDDNATPRTLSRAASVSVRSQSQSSATDDSGPSTTSPPLKPARQPHKTSGLDLSIPTERSTTKPQSPTTALHFPFSTKVSVPSISHSLFKKTSAAICRDDLKNWQRYLTTKSDEIPTHSRFSFHDLKLQTFSGHTSKIRCLAVDEMNRRFLSGSKDRTAKLWSLDTSQALENSVAAAAPPTFADSLVSFAHNHSVRDVHWVHAHEWVATNDGEVHLWSPVAGTQLHSFGAGRLATVTTAPSNFGRTLFSVNTNGVIQRLNVGTQSVTGQWQTNVFSSSNILCRTVAVNHSEHCVTVTFSNGALVTTDQRMGQIVDCTFPLEKVASSGQAGSTSSSMGDITALQYVSDHQLLLRAAHDRRLVLWDTDSQTVLRAFQPSSGEIIAAETFNEELIYVTNQNNIHFQPLYEPLSEGYSTKFNSSIVRTPITHMAICPGNELVLLGASDGVIHMSA</sequence>
<dbReference type="SUPFAM" id="SSF56112">
    <property type="entry name" value="Protein kinase-like (PK-like)"/>
    <property type="match status" value="1"/>
</dbReference>
<dbReference type="InterPro" id="IPR036322">
    <property type="entry name" value="WD40_repeat_dom_sf"/>
</dbReference>
<dbReference type="PROSITE" id="PS50082">
    <property type="entry name" value="WD_REPEATS_2"/>
    <property type="match status" value="2"/>
</dbReference>
<feature type="compositionally biased region" description="Pro residues" evidence="2">
    <location>
        <begin position="56"/>
        <end position="68"/>
    </location>
</feature>
<evidence type="ECO:0000313" key="5">
    <source>
        <dbReference type="Proteomes" id="UP001151582"/>
    </source>
</evidence>
<dbReference type="PANTHER" id="PTHR46866:SF1">
    <property type="entry name" value="GH12955P"/>
    <property type="match status" value="1"/>
</dbReference>
<accession>A0A9W8B3K4</accession>
<dbReference type="InterPro" id="IPR015943">
    <property type="entry name" value="WD40/YVTN_repeat-like_dom_sf"/>
</dbReference>
<dbReference type="InterPro" id="IPR011009">
    <property type="entry name" value="Kinase-like_dom_sf"/>
</dbReference>
<protein>
    <recommendedName>
        <fullName evidence="3">BEACH domain-containing protein</fullName>
    </recommendedName>
</protein>
<feature type="repeat" description="WD" evidence="1">
    <location>
        <begin position="1496"/>
        <end position="1537"/>
    </location>
</feature>
<feature type="region of interest" description="Disordered" evidence="2">
    <location>
        <begin position="1341"/>
        <end position="1435"/>
    </location>
</feature>
<feature type="compositionally biased region" description="Polar residues" evidence="2">
    <location>
        <begin position="1341"/>
        <end position="1355"/>
    </location>
</feature>
<dbReference type="SUPFAM" id="SSF50978">
    <property type="entry name" value="WD40 repeat-like"/>
    <property type="match status" value="1"/>
</dbReference>
<dbReference type="SMART" id="SM01026">
    <property type="entry name" value="Beach"/>
    <property type="match status" value="1"/>
</dbReference>
<dbReference type="InterPro" id="IPR036372">
    <property type="entry name" value="BEACH_dom_sf"/>
</dbReference>
<feature type="region of interest" description="Disordered" evidence="2">
    <location>
        <begin position="56"/>
        <end position="93"/>
    </location>
</feature>
<dbReference type="Proteomes" id="UP001151582">
    <property type="component" value="Unassembled WGS sequence"/>
</dbReference>
<evidence type="ECO:0000313" key="4">
    <source>
        <dbReference type="EMBL" id="KAJ1976544.1"/>
    </source>
</evidence>
<dbReference type="CDD" id="cd06071">
    <property type="entry name" value="Beach"/>
    <property type="match status" value="1"/>
</dbReference>
<feature type="compositionally biased region" description="Low complexity" evidence="2">
    <location>
        <begin position="1376"/>
        <end position="1390"/>
    </location>
</feature>
<dbReference type="Pfam" id="PF02138">
    <property type="entry name" value="Beach"/>
    <property type="match status" value="1"/>
</dbReference>
<evidence type="ECO:0000256" key="1">
    <source>
        <dbReference type="PROSITE-ProRule" id="PRU00221"/>
    </source>
</evidence>
<dbReference type="Pfam" id="PF00400">
    <property type="entry name" value="WD40"/>
    <property type="match status" value="1"/>
</dbReference>